<dbReference type="OrthoDB" id="2383741at2759"/>
<name>A0A8H7BTM4_9FUNG</name>
<keyword evidence="1" id="KW-0732">Signal</keyword>
<evidence type="ECO:0000313" key="3">
    <source>
        <dbReference type="Proteomes" id="UP000605846"/>
    </source>
</evidence>
<feature type="chain" id="PRO_5034078581" evidence="1">
    <location>
        <begin position="19"/>
        <end position="189"/>
    </location>
</feature>
<protein>
    <submittedName>
        <fullName evidence="2">Uncharacterized protein</fullName>
    </submittedName>
</protein>
<keyword evidence="3" id="KW-1185">Reference proteome</keyword>
<organism evidence="2 3">
    <name type="scientific">Apophysomyces ossiformis</name>
    <dbReference type="NCBI Taxonomy" id="679940"/>
    <lineage>
        <taxon>Eukaryota</taxon>
        <taxon>Fungi</taxon>
        <taxon>Fungi incertae sedis</taxon>
        <taxon>Mucoromycota</taxon>
        <taxon>Mucoromycotina</taxon>
        <taxon>Mucoromycetes</taxon>
        <taxon>Mucorales</taxon>
        <taxon>Mucorineae</taxon>
        <taxon>Mucoraceae</taxon>
        <taxon>Apophysomyces</taxon>
    </lineage>
</organism>
<sequence>MKLFQIIFLLIVSALISSSLPTLAPRAETGEALMMYGYNPPRVNPEYCIGFRITYPTFPGLAFQVNSIQQVAWEVDDNIPHQPNIITRIRIINSTQHNEFVIGENITLYQEGNKGSVTFPLGVQDITGLYHYRIMVNYPGTTTHCVFESIPFMILQDPYKKYKAGGEPHKDISEPNHIISLGGYKDDYK</sequence>
<evidence type="ECO:0000313" key="2">
    <source>
        <dbReference type="EMBL" id="KAF7728395.1"/>
    </source>
</evidence>
<comment type="caution">
    <text evidence="2">The sequence shown here is derived from an EMBL/GenBank/DDBJ whole genome shotgun (WGS) entry which is preliminary data.</text>
</comment>
<dbReference type="EMBL" id="JABAYA010000038">
    <property type="protein sequence ID" value="KAF7728395.1"/>
    <property type="molecule type" value="Genomic_DNA"/>
</dbReference>
<proteinExistence type="predicted"/>
<accession>A0A8H7BTM4</accession>
<feature type="signal peptide" evidence="1">
    <location>
        <begin position="1"/>
        <end position="18"/>
    </location>
</feature>
<evidence type="ECO:0000256" key="1">
    <source>
        <dbReference type="SAM" id="SignalP"/>
    </source>
</evidence>
<dbReference type="Proteomes" id="UP000605846">
    <property type="component" value="Unassembled WGS sequence"/>
</dbReference>
<dbReference type="AlphaFoldDB" id="A0A8H7BTM4"/>
<gene>
    <name evidence="2" type="ORF">EC973_006203</name>
</gene>
<reference evidence="2" key="1">
    <citation type="submission" date="2020-01" db="EMBL/GenBank/DDBJ databases">
        <title>Genome Sequencing of Three Apophysomyces-Like Fungal Strains Confirms a Novel Fungal Genus in the Mucoromycota with divergent Burkholderia-like Endosymbiotic Bacteria.</title>
        <authorList>
            <person name="Stajich J.E."/>
            <person name="Macias A.M."/>
            <person name="Carter-House D."/>
            <person name="Lovett B."/>
            <person name="Kasson L.R."/>
            <person name="Berry K."/>
            <person name="Grigoriev I."/>
            <person name="Chang Y."/>
            <person name="Spatafora J."/>
            <person name="Kasson M.T."/>
        </authorList>
    </citation>
    <scope>NUCLEOTIDE SEQUENCE</scope>
    <source>
        <strain evidence="2">NRRL A-21654</strain>
    </source>
</reference>